<name>A0ABR9AU96_9BACL</name>
<dbReference type="EMBL" id="JACYTN010000001">
    <property type="protein sequence ID" value="MBD8497254.1"/>
    <property type="molecule type" value="Genomic_DNA"/>
</dbReference>
<dbReference type="InterPro" id="IPR000150">
    <property type="entry name" value="Cof"/>
</dbReference>
<dbReference type="InterPro" id="IPR006379">
    <property type="entry name" value="HAD-SF_hydro_IIB"/>
</dbReference>
<dbReference type="PANTHER" id="PTHR10000:SF8">
    <property type="entry name" value="HAD SUPERFAMILY HYDROLASE-LIKE, TYPE 3"/>
    <property type="match status" value="1"/>
</dbReference>
<dbReference type="InterPro" id="IPR023214">
    <property type="entry name" value="HAD_sf"/>
</dbReference>
<accession>A0ABR9AU96</accession>
<evidence type="ECO:0000313" key="2">
    <source>
        <dbReference type="Proteomes" id="UP000634529"/>
    </source>
</evidence>
<dbReference type="GO" id="GO:0016787">
    <property type="term" value="F:hydrolase activity"/>
    <property type="evidence" value="ECO:0007669"/>
    <property type="project" value="UniProtKB-KW"/>
</dbReference>
<dbReference type="PROSITE" id="PS01228">
    <property type="entry name" value="COF_1"/>
    <property type="match status" value="1"/>
</dbReference>
<reference evidence="1 2" key="1">
    <citation type="submission" date="2020-09" db="EMBL/GenBank/DDBJ databases">
        <title>Paenibacillus sp. CAU 1523 isolated from sand of Haeundae Beach.</title>
        <authorList>
            <person name="Kim W."/>
        </authorList>
    </citation>
    <scope>NUCLEOTIDE SEQUENCE [LARGE SCALE GENOMIC DNA]</scope>
    <source>
        <strain evidence="1 2">CAU 1523</strain>
    </source>
</reference>
<comment type="caution">
    <text evidence="1">The sequence shown here is derived from an EMBL/GenBank/DDBJ whole genome shotgun (WGS) entry which is preliminary data.</text>
</comment>
<dbReference type="SFLD" id="SFLDG01140">
    <property type="entry name" value="C2.B:_Phosphomannomutase_and_P"/>
    <property type="match status" value="1"/>
</dbReference>
<dbReference type="NCBIfam" id="TIGR00099">
    <property type="entry name" value="Cof-subfamily"/>
    <property type="match status" value="1"/>
</dbReference>
<keyword evidence="1" id="KW-0378">Hydrolase</keyword>
<organism evidence="1 2">
    <name type="scientific">Paenibacillus arenosi</name>
    <dbReference type="NCBI Taxonomy" id="2774142"/>
    <lineage>
        <taxon>Bacteria</taxon>
        <taxon>Bacillati</taxon>
        <taxon>Bacillota</taxon>
        <taxon>Bacilli</taxon>
        <taxon>Bacillales</taxon>
        <taxon>Paenibacillaceae</taxon>
        <taxon>Paenibacillus</taxon>
    </lineage>
</organism>
<keyword evidence="2" id="KW-1185">Reference proteome</keyword>
<dbReference type="InterPro" id="IPR036412">
    <property type="entry name" value="HAD-like_sf"/>
</dbReference>
<sequence length="261" mass="29204">MKYQIIVLDLDGTLLNSNKEISTRNFNAIMACSDLGMKFIFATARPPRAVRSIINEELNKIGSFIYYNGAYINCKHTGIMAHAPIEVEVTAEVLDYCLNSYPDLDISVEVKDEWLSLRDHDYTTLMKVKKNPIVKPLEELKRLEASKILFSGTIDLVAFQEKFKKKLNILITDNGNLIQVSSLRASKENAVAALCKSMNISLDKVMVFGDDSNDIGLFTICGWPVAMGNAIDELKLKSKEITETNDKDGVAVILERLCRTS</sequence>
<dbReference type="Gene3D" id="3.40.50.1000">
    <property type="entry name" value="HAD superfamily/HAD-like"/>
    <property type="match status" value="1"/>
</dbReference>
<protein>
    <submittedName>
        <fullName evidence="1">HAD family hydrolase</fullName>
    </submittedName>
</protein>
<gene>
    <name evidence="1" type="ORF">IFO66_02945</name>
</gene>
<dbReference type="PANTHER" id="PTHR10000">
    <property type="entry name" value="PHOSPHOSERINE PHOSPHATASE"/>
    <property type="match status" value="1"/>
</dbReference>
<dbReference type="SFLD" id="SFLDS00003">
    <property type="entry name" value="Haloacid_Dehalogenase"/>
    <property type="match status" value="1"/>
</dbReference>
<proteinExistence type="predicted"/>
<dbReference type="RefSeq" id="WP_192023665.1">
    <property type="nucleotide sequence ID" value="NZ_JACYTN010000001.1"/>
</dbReference>
<dbReference type="Proteomes" id="UP000634529">
    <property type="component" value="Unassembled WGS sequence"/>
</dbReference>
<dbReference type="Gene3D" id="3.30.1240.10">
    <property type="match status" value="1"/>
</dbReference>
<dbReference type="CDD" id="cd07516">
    <property type="entry name" value="HAD_Pase"/>
    <property type="match status" value="1"/>
</dbReference>
<evidence type="ECO:0000313" key="1">
    <source>
        <dbReference type="EMBL" id="MBD8497254.1"/>
    </source>
</evidence>
<dbReference type="Pfam" id="PF08282">
    <property type="entry name" value="Hydrolase_3"/>
    <property type="match status" value="1"/>
</dbReference>
<dbReference type="SUPFAM" id="SSF56784">
    <property type="entry name" value="HAD-like"/>
    <property type="match status" value="1"/>
</dbReference>
<dbReference type="NCBIfam" id="TIGR01484">
    <property type="entry name" value="HAD-SF-IIB"/>
    <property type="match status" value="1"/>
</dbReference>